<protein>
    <recommendedName>
        <fullName evidence="12">TonB-dependent receptor plug domain-containing protein</fullName>
    </recommendedName>
</protein>
<keyword evidence="6" id="KW-0408">Iron</keyword>
<keyword evidence="10" id="KW-0998">Cell outer membrane</keyword>
<evidence type="ECO:0000256" key="6">
    <source>
        <dbReference type="ARBA" id="ARBA00023004"/>
    </source>
</evidence>
<comment type="caution">
    <text evidence="13">The sequence shown here is derived from an EMBL/GenBank/DDBJ whole genome shotgun (WGS) entry which is preliminary data.</text>
</comment>
<feature type="signal peptide" evidence="11">
    <location>
        <begin position="1"/>
        <end position="32"/>
    </location>
</feature>
<dbReference type="RefSeq" id="WP_200355890.1">
    <property type="nucleotide sequence ID" value="NZ_JAENIL010000021.1"/>
</dbReference>
<evidence type="ECO:0000313" key="13">
    <source>
        <dbReference type="EMBL" id="MBK1877676.1"/>
    </source>
</evidence>
<evidence type="ECO:0000256" key="9">
    <source>
        <dbReference type="ARBA" id="ARBA00023136"/>
    </source>
</evidence>
<dbReference type="Proteomes" id="UP000617628">
    <property type="component" value="Unassembled WGS sequence"/>
</dbReference>
<feature type="domain" description="TonB-dependent receptor plug" evidence="12">
    <location>
        <begin position="73"/>
        <end position="183"/>
    </location>
</feature>
<dbReference type="PANTHER" id="PTHR32552:SF81">
    <property type="entry name" value="TONB-DEPENDENT OUTER MEMBRANE RECEPTOR"/>
    <property type="match status" value="1"/>
</dbReference>
<reference evidence="13" key="1">
    <citation type="submission" date="2021-01" db="EMBL/GenBank/DDBJ databases">
        <title>Modified the classification status of verrucomicrobia.</title>
        <authorList>
            <person name="Feng X."/>
        </authorList>
    </citation>
    <scope>NUCLEOTIDE SEQUENCE</scope>
    <source>
        <strain evidence="13">KCTC 13126</strain>
    </source>
</reference>
<name>A0A934RWB6_9BACT</name>
<accession>A0A934RWB6</accession>
<evidence type="ECO:0000256" key="3">
    <source>
        <dbReference type="ARBA" id="ARBA00022452"/>
    </source>
</evidence>
<evidence type="ECO:0000256" key="7">
    <source>
        <dbReference type="ARBA" id="ARBA00023065"/>
    </source>
</evidence>
<evidence type="ECO:0000256" key="10">
    <source>
        <dbReference type="ARBA" id="ARBA00023237"/>
    </source>
</evidence>
<evidence type="ECO:0000259" key="12">
    <source>
        <dbReference type="Pfam" id="PF07715"/>
    </source>
</evidence>
<dbReference type="Gene3D" id="2.40.170.20">
    <property type="entry name" value="TonB-dependent receptor, beta-barrel domain"/>
    <property type="match status" value="2"/>
</dbReference>
<keyword evidence="11" id="KW-0732">Signal</keyword>
<dbReference type="Pfam" id="PF07715">
    <property type="entry name" value="Plug"/>
    <property type="match status" value="1"/>
</dbReference>
<evidence type="ECO:0000256" key="4">
    <source>
        <dbReference type="ARBA" id="ARBA00022496"/>
    </source>
</evidence>
<dbReference type="GO" id="GO:0009279">
    <property type="term" value="C:cell outer membrane"/>
    <property type="evidence" value="ECO:0007669"/>
    <property type="project" value="UniProtKB-SubCell"/>
</dbReference>
<dbReference type="PANTHER" id="PTHR32552">
    <property type="entry name" value="FERRICHROME IRON RECEPTOR-RELATED"/>
    <property type="match status" value="1"/>
</dbReference>
<dbReference type="AlphaFoldDB" id="A0A934RWB6"/>
<keyword evidence="14" id="KW-1185">Reference proteome</keyword>
<keyword evidence="8" id="KW-0798">TonB box</keyword>
<keyword evidence="2" id="KW-0813">Transport</keyword>
<evidence type="ECO:0000256" key="2">
    <source>
        <dbReference type="ARBA" id="ARBA00022448"/>
    </source>
</evidence>
<keyword evidence="7" id="KW-0406">Ion transport</keyword>
<dbReference type="EMBL" id="JAENIL010000021">
    <property type="protein sequence ID" value="MBK1877676.1"/>
    <property type="molecule type" value="Genomic_DNA"/>
</dbReference>
<evidence type="ECO:0000256" key="11">
    <source>
        <dbReference type="SAM" id="SignalP"/>
    </source>
</evidence>
<keyword evidence="5" id="KW-0812">Transmembrane</keyword>
<evidence type="ECO:0000256" key="5">
    <source>
        <dbReference type="ARBA" id="ARBA00022692"/>
    </source>
</evidence>
<keyword evidence="4" id="KW-0410">Iron transport</keyword>
<dbReference type="SUPFAM" id="SSF56935">
    <property type="entry name" value="Porins"/>
    <property type="match status" value="1"/>
</dbReference>
<dbReference type="InterPro" id="IPR036942">
    <property type="entry name" value="Beta-barrel_TonB_sf"/>
</dbReference>
<evidence type="ECO:0000256" key="8">
    <source>
        <dbReference type="ARBA" id="ARBA00023077"/>
    </source>
</evidence>
<comment type="subcellular location">
    <subcellularLocation>
        <location evidence="1">Cell outer membrane</location>
        <topology evidence="1">Multi-pass membrane protein</topology>
    </subcellularLocation>
</comment>
<feature type="chain" id="PRO_5037804374" description="TonB-dependent receptor plug domain-containing protein" evidence="11">
    <location>
        <begin position="33"/>
        <end position="1215"/>
    </location>
</feature>
<dbReference type="InterPro" id="IPR039426">
    <property type="entry name" value="TonB-dep_rcpt-like"/>
</dbReference>
<gene>
    <name evidence="13" type="ORF">JIN87_12430</name>
</gene>
<dbReference type="InterPro" id="IPR012910">
    <property type="entry name" value="Plug_dom"/>
</dbReference>
<dbReference type="GO" id="GO:0006826">
    <property type="term" value="P:iron ion transport"/>
    <property type="evidence" value="ECO:0007669"/>
    <property type="project" value="UniProtKB-KW"/>
</dbReference>
<keyword evidence="9" id="KW-0472">Membrane</keyword>
<keyword evidence="3" id="KW-1134">Transmembrane beta strand</keyword>
<proteinExistence type="predicted"/>
<organism evidence="13 14">
    <name type="scientific">Pelagicoccus mobilis</name>
    <dbReference type="NCBI Taxonomy" id="415221"/>
    <lineage>
        <taxon>Bacteria</taxon>
        <taxon>Pseudomonadati</taxon>
        <taxon>Verrucomicrobiota</taxon>
        <taxon>Opitutia</taxon>
        <taxon>Puniceicoccales</taxon>
        <taxon>Pelagicoccaceae</taxon>
        <taxon>Pelagicoccus</taxon>
    </lineage>
</organism>
<sequence length="1215" mass="134502">MNKPLKNTGGRNGLPLSLACTVSLALPFALYAQEDDGEDDQIFELSPFEVTADQDEGYRATSSLAGTRLRTNLSDIGSSVSVFTEALMEDIDAVDNETLLAFGVNTEVGGARGNFINPDSQGLETSAISEPNNNTRIRGLTAADNTRNYFRSDIPWDGYTINRVDIQRGANSILFGLGSPAGIINATTVEAAFDDSGSVKARVDGYGGIRGEFSINKVLIEEQLSFRASVLADRQKFQQEEAYEDDNRIYATFTYRPERFNNDGTTAKLKFNIEDGKVTSSRPRSVVPIDGVSPYYLGPNETGFLGEWSTFEGIAKSYTAGPLAGGINGQPIDQITYNEARTLLNSSGTPLSIWLSGSSGNNPSFYYDAASPTYPNPLFIAEGGAKARGSWTVNEGVASIDNTDQGEVRAVANFYTKEKARVASDLGLPFPGFWKEESFSDTTYFDFYNHLIDGDLKREQKDFTVFEVDFSNTFMDNMFGYNLTYFKQDYTNHIDAALGTVFAPVVRVDVGALDLTSTQNNRMANPLAGRAFVELNTSHGGSLINTRDRESARAQAFMSYDFGDRGDGNFLSRLLGKHDVVGVVQNYTLEENTQNYRPVGWGYDYLIERGDSVPGVIPPAGSRMAEIDAYDGLGIENGDVRLYFDAAGNNNRGLMPLGNPTLPSGQVMLRGFNGTPLPGFDADAAIGAWPDPWEGLPGEPNEGGSQNRNPENYVGWQNIGPYEFVRATDSVDAREYLTTSRKFGNEDVDSKAIVWTGKFWDGAVVGMYGWREDDAFEAWPDHDYKDDGPDTDLSVNETNSRSEKVQSRNWSAKANLSFLTGTRDMLPFEVHVLYSEGEVQTPDPSRVDVFDRILANATGTTEDASIMLVDKENRWSLRVTDYKTVVENSKSTSSLQNINWRLEQVLSQGVRGATYIENDQNNYTADWLPLSQAAEAAGYETEGAYRKEVMAPAWRNFEEALWNEYPLARNWFKSSFAPGGTATPSVQFPDNGTLVETQISEGIEIEFAANLNKSWNIAINGSQTDAIRDGLPGEDFQGVIDLVTHALKDTPAGEIPIWWFGGPGMGPWIDPFLGEVVKAQALNGKSQPEIREWRVNAMTNYTFREGKFKGWGVGGAFRYESGQIYGYRPYNDEEGNVRLDIDTYWRDEGRETFDLWASYRRKIFNDSMDWKIQLNVRNAFGDNELVPLHRNPDGSIGLRGIREGASWSLTNSLSF</sequence>
<evidence type="ECO:0000313" key="14">
    <source>
        <dbReference type="Proteomes" id="UP000617628"/>
    </source>
</evidence>
<evidence type="ECO:0000256" key="1">
    <source>
        <dbReference type="ARBA" id="ARBA00004571"/>
    </source>
</evidence>